<dbReference type="EMBL" id="JAFIMR010000049">
    <property type="protein sequence ID" value="KAI1855840.1"/>
    <property type="molecule type" value="Genomic_DNA"/>
</dbReference>
<organism evidence="1 2">
    <name type="scientific">Neoarthrinium moseri</name>
    <dbReference type="NCBI Taxonomy" id="1658444"/>
    <lineage>
        <taxon>Eukaryota</taxon>
        <taxon>Fungi</taxon>
        <taxon>Dikarya</taxon>
        <taxon>Ascomycota</taxon>
        <taxon>Pezizomycotina</taxon>
        <taxon>Sordariomycetes</taxon>
        <taxon>Xylariomycetidae</taxon>
        <taxon>Amphisphaeriales</taxon>
        <taxon>Apiosporaceae</taxon>
        <taxon>Neoarthrinium</taxon>
    </lineage>
</organism>
<gene>
    <name evidence="1" type="ORF">JX265_012103</name>
</gene>
<comment type="caution">
    <text evidence="1">The sequence shown here is derived from an EMBL/GenBank/DDBJ whole genome shotgun (WGS) entry which is preliminary data.</text>
</comment>
<dbReference type="Proteomes" id="UP000829685">
    <property type="component" value="Unassembled WGS sequence"/>
</dbReference>
<dbReference type="AlphaFoldDB" id="A0A9P9WB49"/>
<sequence>MTLEEITDLFRESNMFRLLDADTIRRAVNSFQQLDREGHITYGGSRPPSCATTDVMSQSYNPRTSCTCNGDFPIPKELATEKFLSNSHCLTVQSTLKYLQDVVDRPDECAPDLYTPEKLRRAVHELLLANSEETNIVDTCLGVGTANKIPKIQAPDRRPHPQHDLALPTHGELYPSIEGIKICADARHYFVLGCAVNRCDYGIARAIADAGNDILIGDYFEALDEATLRLLQRSGAAALAYLKLCSLAGGVTEWQYQNLVASNIHARVLMVYRDHARVRLPKGIWGSRMTGLPVQRHIDLGLFNAIMPAAIATGEELTEMEFMDLVSACTLVNDLSDFRSDLFRNSRENPLLRGVKGNICLYIDGLIVSCLEAATKALQSSTLSGIVVMACCNWSVMGTHHKIYELISGVKPVQNYPPCGYASEVESKYYDNLLLALKPYGSLGTSGPSLWKTRADMDKTYAIARLSEDTHKAWLADITRAFLEPKSLRKIVDVVHFEWVGATGDAAYCP</sequence>
<evidence type="ECO:0000313" key="1">
    <source>
        <dbReference type="EMBL" id="KAI1855840.1"/>
    </source>
</evidence>
<name>A0A9P9WB49_9PEZI</name>
<reference evidence="1" key="1">
    <citation type="submission" date="2021-03" db="EMBL/GenBank/DDBJ databases">
        <title>Revisited historic fungal species revealed as producer of novel bioactive compounds through whole genome sequencing and comparative genomics.</title>
        <authorList>
            <person name="Vignolle G.A."/>
            <person name="Hochenegger N."/>
            <person name="Mach R.L."/>
            <person name="Mach-Aigner A.R."/>
            <person name="Javad Rahimi M."/>
            <person name="Salim K.A."/>
            <person name="Chan C.M."/>
            <person name="Lim L.B.L."/>
            <person name="Cai F."/>
            <person name="Druzhinina I.S."/>
            <person name="U'Ren J.M."/>
            <person name="Derntl C."/>
        </authorList>
    </citation>
    <scope>NUCLEOTIDE SEQUENCE</scope>
    <source>
        <strain evidence="1">TUCIM 5799</strain>
    </source>
</reference>
<evidence type="ECO:0000313" key="2">
    <source>
        <dbReference type="Proteomes" id="UP000829685"/>
    </source>
</evidence>
<protein>
    <submittedName>
        <fullName evidence="1">Uncharacterized protein</fullName>
    </submittedName>
</protein>
<keyword evidence="2" id="KW-1185">Reference proteome</keyword>
<accession>A0A9P9WB49</accession>
<proteinExistence type="predicted"/>